<keyword evidence="3" id="KW-1185">Reference proteome</keyword>
<name>A0A9P4QMB4_9PLEO</name>
<gene>
    <name evidence="2" type="ORF">EJ04DRAFT_136955</name>
</gene>
<reference evidence="2" key="1">
    <citation type="journal article" date="2020" name="Stud. Mycol.">
        <title>101 Dothideomycetes genomes: a test case for predicting lifestyles and emergence of pathogens.</title>
        <authorList>
            <person name="Haridas S."/>
            <person name="Albert R."/>
            <person name="Binder M."/>
            <person name="Bloem J."/>
            <person name="Labutti K."/>
            <person name="Salamov A."/>
            <person name="Andreopoulos B."/>
            <person name="Baker S."/>
            <person name="Barry K."/>
            <person name="Bills G."/>
            <person name="Bluhm B."/>
            <person name="Cannon C."/>
            <person name="Castanera R."/>
            <person name="Culley D."/>
            <person name="Daum C."/>
            <person name="Ezra D."/>
            <person name="Gonzalez J."/>
            <person name="Henrissat B."/>
            <person name="Kuo A."/>
            <person name="Liang C."/>
            <person name="Lipzen A."/>
            <person name="Lutzoni F."/>
            <person name="Magnuson J."/>
            <person name="Mondo S."/>
            <person name="Nolan M."/>
            <person name="Ohm R."/>
            <person name="Pangilinan J."/>
            <person name="Park H.-J."/>
            <person name="Ramirez L."/>
            <person name="Alfaro M."/>
            <person name="Sun H."/>
            <person name="Tritt A."/>
            <person name="Yoshinaga Y."/>
            <person name="Zwiers L.-H."/>
            <person name="Turgeon B."/>
            <person name="Goodwin S."/>
            <person name="Spatafora J."/>
            <person name="Crous P."/>
            <person name="Grigoriev I."/>
        </authorList>
    </citation>
    <scope>NUCLEOTIDE SEQUENCE</scope>
    <source>
        <strain evidence="2">CBS 125425</strain>
    </source>
</reference>
<comment type="caution">
    <text evidence="2">The sequence shown here is derived from an EMBL/GenBank/DDBJ whole genome shotgun (WGS) entry which is preliminary data.</text>
</comment>
<evidence type="ECO:0000313" key="3">
    <source>
        <dbReference type="Proteomes" id="UP000799444"/>
    </source>
</evidence>
<dbReference type="AlphaFoldDB" id="A0A9P4QMB4"/>
<dbReference type="Proteomes" id="UP000799444">
    <property type="component" value="Unassembled WGS sequence"/>
</dbReference>
<dbReference type="EMBL" id="ML996329">
    <property type="protein sequence ID" value="KAF2727491.1"/>
    <property type="molecule type" value="Genomic_DNA"/>
</dbReference>
<evidence type="ECO:0000256" key="1">
    <source>
        <dbReference type="SAM" id="Phobius"/>
    </source>
</evidence>
<feature type="transmembrane region" description="Helical" evidence="1">
    <location>
        <begin position="16"/>
        <end position="32"/>
    </location>
</feature>
<keyword evidence="1" id="KW-0472">Membrane</keyword>
<organism evidence="2 3">
    <name type="scientific">Polyplosphaeria fusca</name>
    <dbReference type="NCBI Taxonomy" id="682080"/>
    <lineage>
        <taxon>Eukaryota</taxon>
        <taxon>Fungi</taxon>
        <taxon>Dikarya</taxon>
        <taxon>Ascomycota</taxon>
        <taxon>Pezizomycotina</taxon>
        <taxon>Dothideomycetes</taxon>
        <taxon>Pleosporomycetidae</taxon>
        <taxon>Pleosporales</taxon>
        <taxon>Tetraplosphaeriaceae</taxon>
        <taxon>Polyplosphaeria</taxon>
    </lineage>
</organism>
<keyword evidence="1" id="KW-1133">Transmembrane helix</keyword>
<protein>
    <submittedName>
        <fullName evidence="2">Uncharacterized protein</fullName>
    </submittedName>
</protein>
<evidence type="ECO:0000313" key="2">
    <source>
        <dbReference type="EMBL" id="KAF2727491.1"/>
    </source>
</evidence>
<accession>A0A9P4QMB4</accession>
<proteinExistence type="predicted"/>
<keyword evidence="1" id="KW-0812">Transmembrane</keyword>
<sequence>MGSCYLSVHRWLLTCFYRYSSISLVLCSFYSIRDLGEVSKIKAFKYSRGHQRPEPLVLHVS</sequence>